<accession>A0A1Y1Z1X7</accession>
<comment type="caution">
    <text evidence="2">The sequence shown here is derived from an EMBL/GenBank/DDBJ whole genome shotgun (WGS) entry which is preliminary data.</text>
</comment>
<feature type="compositionally biased region" description="Polar residues" evidence="1">
    <location>
        <begin position="33"/>
        <end position="44"/>
    </location>
</feature>
<sequence length="174" mass="18545">MDEEIDPEIAAAMGFSSFGGTKRKYDDTHSPKSKATSSGANTTKLGVRSKLAPEDEHSCEAGSEIRDPESDTVTADGSTKPAKVPEATGLAAFLSRGKDLESSKPDAKNPVDPSRAVEPSPSMEPPMATFSFGGLPISQPELDALRKGVQNAAGDMAYFLPSFVEDPWERLRKN</sequence>
<organism evidence="2 3">
    <name type="scientific">Clohesyomyces aquaticus</name>
    <dbReference type="NCBI Taxonomy" id="1231657"/>
    <lineage>
        <taxon>Eukaryota</taxon>
        <taxon>Fungi</taxon>
        <taxon>Dikarya</taxon>
        <taxon>Ascomycota</taxon>
        <taxon>Pezizomycotina</taxon>
        <taxon>Dothideomycetes</taxon>
        <taxon>Pleosporomycetidae</taxon>
        <taxon>Pleosporales</taxon>
        <taxon>Lindgomycetaceae</taxon>
        <taxon>Clohesyomyces</taxon>
    </lineage>
</organism>
<protein>
    <submittedName>
        <fullName evidence="2">Uncharacterized protein</fullName>
    </submittedName>
</protein>
<proteinExistence type="predicted"/>
<feature type="compositionally biased region" description="Basic and acidic residues" evidence="1">
    <location>
        <begin position="96"/>
        <end position="109"/>
    </location>
</feature>
<dbReference type="OrthoDB" id="5419162at2759"/>
<name>A0A1Y1Z1X7_9PLEO</name>
<dbReference type="Proteomes" id="UP000193144">
    <property type="component" value="Unassembled WGS sequence"/>
</dbReference>
<evidence type="ECO:0000313" key="2">
    <source>
        <dbReference type="EMBL" id="ORY04300.1"/>
    </source>
</evidence>
<evidence type="ECO:0000256" key="1">
    <source>
        <dbReference type="SAM" id="MobiDB-lite"/>
    </source>
</evidence>
<dbReference type="AlphaFoldDB" id="A0A1Y1Z1X7"/>
<keyword evidence="3" id="KW-1185">Reference proteome</keyword>
<feature type="region of interest" description="Disordered" evidence="1">
    <location>
        <begin position="1"/>
        <end position="127"/>
    </location>
</feature>
<feature type="compositionally biased region" description="Basic and acidic residues" evidence="1">
    <location>
        <begin position="51"/>
        <end position="69"/>
    </location>
</feature>
<gene>
    <name evidence="2" type="ORF">BCR34DRAFT_491675</name>
</gene>
<reference evidence="2 3" key="1">
    <citation type="submission" date="2016-07" db="EMBL/GenBank/DDBJ databases">
        <title>Pervasive Adenine N6-methylation of Active Genes in Fungi.</title>
        <authorList>
            <consortium name="DOE Joint Genome Institute"/>
            <person name="Mondo S.J."/>
            <person name="Dannebaum R.O."/>
            <person name="Kuo R.C."/>
            <person name="Labutti K."/>
            <person name="Haridas S."/>
            <person name="Kuo A."/>
            <person name="Salamov A."/>
            <person name="Ahrendt S.R."/>
            <person name="Lipzen A."/>
            <person name="Sullivan W."/>
            <person name="Andreopoulos W.B."/>
            <person name="Clum A."/>
            <person name="Lindquist E."/>
            <person name="Daum C."/>
            <person name="Ramamoorthy G.K."/>
            <person name="Gryganskyi A."/>
            <person name="Culley D."/>
            <person name="Magnuson J.K."/>
            <person name="James T.Y."/>
            <person name="O'Malley M.A."/>
            <person name="Stajich J.E."/>
            <person name="Spatafora J.W."/>
            <person name="Visel A."/>
            <person name="Grigoriev I.V."/>
        </authorList>
    </citation>
    <scope>NUCLEOTIDE SEQUENCE [LARGE SCALE GENOMIC DNA]</scope>
    <source>
        <strain evidence="2 3">CBS 115471</strain>
    </source>
</reference>
<evidence type="ECO:0000313" key="3">
    <source>
        <dbReference type="Proteomes" id="UP000193144"/>
    </source>
</evidence>
<dbReference type="EMBL" id="MCFA01000137">
    <property type="protein sequence ID" value="ORY04300.1"/>
    <property type="molecule type" value="Genomic_DNA"/>
</dbReference>